<proteinExistence type="predicted"/>
<keyword evidence="1" id="KW-0732">Signal</keyword>
<gene>
    <name evidence="2" type="ORF">CONLIGDRAFT_631238</name>
</gene>
<accession>A0A1J7JD95</accession>
<sequence>MEANLGYPLHGFWGLLLFVGALENRFAQAPQMPVPNYLTLPSLVLNLRHSCVRNSWLWVRCLDPVSNRQTIRRPTYRAIS</sequence>
<evidence type="ECO:0000256" key="1">
    <source>
        <dbReference type="SAM" id="SignalP"/>
    </source>
</evidence>
<feature type="chain" id="PRO_5012678917" description="Secreted protein" evidence="1">
    <location>
        <begin position="30"/>
        <end position="80"/>
    </location>
</feature>
<keyword evidence="3" id="KW-1185">Reference proteome</keyword>
<evidence type="ECO:0008006" key="4">
    <source>
        <dbReference type="Google" id="ProtNLM"/>
    </source>
</evidence>
<reference evidence="2 3" key="1">
    <citation type="submission" date="2016-10" db="EMBL/GenBank/DDBJ databases">
        <title>Draft genome sequence of Coniochaeta ligniaria NRRL30616, a lignocellulolytic fungus for bioabatement of inhibitors in plant biomass hydrolysates.</title>
        <authorList>
            <consortium name="DOE Joint Genome Institute"/>
            <person name="Jimenez D.J."/>
            <person name="Hector R.E."/>
            <person name="Riley R."/>
            <person name="Sun H."/>
            <person name="Grigoriev I.V."/>
            <person name="Van Elsas J.D."/>
            <person name="Nichols N.N."/>
        </authorList>
    </citation>
    <scope>NUCLEOTIDE SEQUENCE [LARGE SCALE GENOMIC DNA]</scope>
    <source>
        <strain evidence="2 3">NRRL 30616</strain>
    </source>
</reference>
<organism evidence="2 3">
    <name type="scientific">Coniochaeta ligniaria NRRL 30616</name>
    <dbReference type="NCBI Taxonomy" id="1408157"/>
    <lineage>
        <taxon>Eukaryota</taxon>
        <taxon>Fungi</taxon>
        <taxon>Dikarya</taxon>
        <taxon>Ascomycota</taxon>
        <taxon>Pezizomycotina</taxon>
        <taxon>Sordariomycetes</taxon>
        <taxon>Sordariomycetidae</taxon>
        <taxon>Coniochaetales</taxon>
        <taxon>Coniochaetaceae</taxon>
        <taxon>Coniochaeta</taxon>
    </lineage>
</organism>
<dbReference type="InParanoid" id="A0A1J7JD95"/>
<name>A0A1J7JD95_9PEZI</name>
<evidence type="ECO:0000313" key="3">
    <source>
        <dbReference type="Proteomes" id="UP000182658"/>
    </source>
</evidence>
<dbReference type="EMBL" id="KV875096">
    <property type="protein sequence ID" value="OIW31313.1"/>
    <property type="molecule type" value="Genomic_DNA"/>
</dbReference>
<feature type="signal peptide" evidence="1">
    <location>
        <begin position="1"/>
        <end position="29"/>
    </location>
</feature>
<dbReference type="Proteomes" id="UP000182658">
    <property type="component" value="Unassembled WGS sequence"/>
</dbReference>
<evidence type="ECO:0000313" key="2">
    <source>
        <dbReference type="EMBL" id="OIW31313.1"/>
    </source>
</evidence>
<dbReference type="AlphaFoldDB" id="A0A1J7JD95"/>
<protein>
    <recommendedName>
        <fullName evidence="4">Secreted protein</fullName>
    </recommendedName>
</protein>